<gene>
    <name evidence="5" type="ORF">J8N05_18945</name>
</gene>
<dbReference type="GO" id="GO:0022627">
    <property type="term" value="C:cytosolic small ribosomal subunit"/>
    <property type="evidence" value="ECO:0007669"/>
    <property type="project" value="TreeGrafter"/>
</dbReference>
<sequence length="174" mass="19268">MAETAGRGGWTVLETLERGQVCKGVVSSIERFGAFVDIGGFHGLVNAAELTWAHHFEAVSDIVEVGQEVTIVVLDVDVERERASFSLKALYPDPLEEFARVQFGRLIPGRVERVVRIGAFVQVHENFAGLVPIHELAERDADQPESVLQIDDEAMVEVAGINLHRRRILLSLRS</sequence>
<dbReference type="Gene3D" id="2.40.50.140">
    <property type="entry name" value="Nucleic acid-binding proteins"/>
    <property type="match status" value="2"/>
</dbReference>
<dbReference type="InterPro" id="IPR012340">
    <property type="entry name" value="NA-bd_OB-fold"/>
</dbReference>
<reference evidence="5 6" key="1">
    <citation type="submission" date="2021-04" db="EMBL/GenBank/DDBJ databases">
        <authorList>
            <person name="Tang X."/>
            <person name="Zhou X."/>
            <person name="Chen X."/>
            <person name="Cernava T."/>
            <person name="Zhang C."/>
        </authorList>
    </citation>
    <scope>NUCLEOTIDE SEQUENCE [LARGE SCALE GENOMIC DNA]</scope>
    <source>
        <strain evidence="5 6">BH-SS-21</strain>
    </source>
</reference>
<dbReference type="SMART" id="SM00316">
    <property type="entry name" value="S1"/>
    <property type="match status" value="2"/>
</dbReference>
<dbReference type="GO" id="GO:0003735">
    <property type="term" value="F:structural constituent of ribosome"/>
    <property type="evidence" value="ECO:0007669"/>
    <property type="project" value="TreeGrafter"/>
</dbReference>
<dbReference type="RefSeq" id="WP_210884297.1">
    <property type="nucleotide sequence ID" value="NZ_JAGPYQ010000001.1"/>
</dbReference>
<evidence type="ECO:0000256" key="2">
    <source>
        <dbReference type="ARBA" id="ARBA00022980"/>
    </source>
</evidence>
<dbReference type="GO" id="GO:0006412">
    <property type="term" value="P:translation"/>
    <property type="evidence" value="ECO:0007669"/>
    <property type="project" value="TreeGrafter"/>
</dbReference>
<keyword evidence="2" id="KW-0689">Ribosomal protein</keyword>
<dbReference type="Proteomes" id="UP000677413">
    <property type="component" value="Unassembled WGS sequence"/>
</dbReference>
<dbReference type="PROSITE" id="PS50126">
    <property type="entry name" value="S1"/>
    <property type="match status" value="2"/>
</dbReference>
<keyword evidence="3" id="KW-0687">Ribonucleoprotein</keyword>
<keyword evidence="6" id="KW-1185">Reference proteome</keyword>
<dbReference type="GO" id="GO:0003729">
    <property type="term" value="F:mRNA binding"/>
    <property type="evidence" value="ECO:0007669"/>
    <property type="project" value="TreeGrafter"/>
</dbReference>
<proteinExistence type="inferred from homology"/>
<protein>
    <submittedName>
        <fullName evidence="5">S1 RNA-binding domain-containing protein</fullName>
    </submittedName>
</protein>
<dbReference type="InterPro" id="IPR003029">
    <property type="entry name" value="S1_domain"/>
</dbReference>
<organism evidence="5 6">
    <name type="scientific">Streptomyces liliiviolaceus</name>
    <dbReference type="NCBI Taxonomy" id="2823109"/>
    <lineage>
        <taxon>Bacteria</taxon>
        <taxon>Bacillati</taxon>
        <taxon>Actinomycetota</taxon>
        <taxon>Actinomycetes</taxon>
        <taxon>Kitasatosporales</taxon>
        <taxon>Streptomycetaceae</taxon>
        <taxon>Streptomyces</taxon>
    </lineage>
</organism>
<evidence type="ECO:0000256" key="3">
    <source>
        <dbReference type="ARBA" id="ARBA00023274"/>
    </source>
</evidence>
<dbReference type="PANTHER" id="PTHR10724">
    <property type="entry name" value="30S RIBOSOMAL PROTEIN S1"/>
    <property type="match status" value="1"/>
</dbReference>
<dbReference type="AlphaFoldDB" id="A0A940Y442"/>
<feature type="domain" description="S1 motif" evidence="4">
    <location>
        <begin position="19"/>
        <end position="88"/>
    </location>
</feature>
<dbReference type="Pfam" id="PF00575">
    <property type="entry name" value="S1"/>
    <property type="match status" value="2"/>
</dbReference>
<dbReference type="InterPro" id="IPR050437">
    <property type="entry name" value="Ribos_protein_bS1-like"/>
</dbReference>
<name>A0A940Y442_9ACTN</name>
<dbReference type="PANTHER" id="PTHR10724:SF7">
    <property type="entry name" value="SMALL RIBOSOMAL SUBUNIT PROTEIN BS1C"/>
    <property type="match status" value="1"/>
</dbReference>
<comment type="similarity">
    <text evidence="1">Belongs to the bacterial ribosomal protein bS1 family.</text>
</comment>
<feature type="domain" description="S1 motif" evidence="4">
    <location>
        <begin position="104"/>
        <end position="173"/>
    </location>
</feature>
<evidence type="ECO:0000256" key="1">
    <source>
        <dbReference type="ARBA" id="ARBA00006767"/>
    </source>
</evidence>
<accession>A0A940Y442</accession>
<evidence type="ECO:0000259" key="4">
    <source>
        <dbReference type="PROSITE" id="PS50126"/>
    </source>
</evidence>
<dbReference type="SUPFAM" id="SSF50249">
    <property type="entry name" value="Nucleic acid-binding proteins"/>
    <property type="match status" value="2"/>
</dbReference>
<comment type="caution">
    <text evidence="5">The sequence shown here is derived from an EMBL/GenBank/DDBJ whole genome shotgun (WGS) entry which is preliminary data.</text>
</comment>
<dbReference type="EMBL" id="JAGPYQ010000001">
    <property type="protein sequence ID" value="MBQ0850269.1"/>
    <property type="molecule type" value="Genomic_DNA"/>
</dbReference>
<evidence type="ECO:0000313" key="6">
    <source>
        <dbReference type="Proteomes" id="UP000677413"/>
    </source>
</evidence>
<evidence type="ECO:0000313" key="5">
    <source>
        <dbReference type="EMBL" id="MBQ0850269.1"/>
    </source>
</evidence>